<dbReference type="PANTHER" id="PTHR46066">
    <property type="entry name" value="CHITINASE DOMAIN-CONTAINING PROTEIN 1 FAMILY MEMBER"/>
    <property type="match status" value="1"/>
</dbReference>
<dbReference type="GO" id="GO:0012505">
    <property type="term" value="C:endomembrane system"/>
    <property type="evidence" value="ECO:0007669"/>
    <property type="project" value="TreeGrafter"/>
</dbReference>
<dbReference type="SMART" id="SM00257">
    <property type="entry name" value="LysM"/>
    <property type="match status" value="1"/>
</dbReference>
<dbReference type="Gene3D" id="3.10.350.10">
    <property type="entry name" value="LysM domain"/>
    <property type="match status" value="1"/>
</dbReference>
<accession>A0A1S2LTF5</accession>
<dbReference type="InterPro" id="IPR001223">
    <property type="entry name" value="Glyco_hydro18_cat"/>
</dbReference>
<evidence type="ECO:0000259" key="4">
    <source>
        <dbReference type="PROSITE" id="PS51910"/>
    </source>
</evidence>
<dbReference type="PROSITE" id="PS51910">
    <property type="entry name" value="GH18_2"/>
    <property type="match status" value="1"/>
</dbReference>
<dbReference type="SMART" id="SM00636">
    <property type="entry name" value="Glyco_18"/>
    <property type="match status" value="1"/>
</dbReference>
<feature type="domain" description="GH18" evidence="4">
    <location>
        <begin position="69"/>
        <end position="394"/>
    </location>
</feature>
<dbReference type="InterPro" id="IPR018392">
    <property type="entry name" value="LysM"/>
</dbReference>
<dbReference type="Gene3D" id="3.10.50.10">
    <property type="match status" value="1"/>
</dbReference>
<keyword evidence="2" id="KW-0326">Glycosidase</keyword>
<evidence type="ECO:0000256" key="1">
    <source>
        <dbReference type="ARBA" id="ARBA00022801"/>
    </source>
</evidence>
<evidence type="ECO:0000256" key="2">
    <source>
        <dbReference type="ARBA" id="ARBA00023295"/>
    </source>
</evidence>
<name>A0A1S2LTF5_9BACI</name>
<keyword evidence="1" id="KW-0378">Hydrolase</keyword>
<dbReference type="CDD" id="cd00118">
    <property type="entry name" value="LysM"/>
    <property type="match status" value="1"/>
</dbReference>
<dbReference type="CDD" id="cd02874">
    <property type="entry name" value="GH18_CFLE_spore_hydrolase"/>
    <property type="match status" value="1"/>
</dbReference>
<reference evidence="5 6" key="1">
    <citation type="submission" date="2016-10" db="EMBL/GenBank/DDBJ databases">
        <title>Draft genome sequences of four alkaliphilic bacteria belonging to the Anaerobacillus genus.</title>
        <authorList>
            <person name="Bassil N.M."/>
            <person name="Lloyd J.R."/>
        </authorList>
    </citation>
    <scope>NUCLEOTIDE SEQUENCE [LARGE SCALE GENOMIC DNA]</scope>
    <source>
        <strain evidence="5 6">DSM 15340</strain>
    </source>
</reference>
<dbReference type="AlphaFoldDB" id="A0A1S2LTF5"/>
<proteinExistence type="predicted"/>
<dbReference type="InterPro" id="IPR011583">
    <property type="entry name" value="Chitinase_II/V-like_cat"/>
</dbReference>
<gene>
    <name evidence="5" type="ORF">BKP35_02075</name>
</gene>
<dbReference type="GO" id="GO:0005975">
    <property type="term" value="P:carbohydrate metabolic process"/>
    <property type="evidence" value="ECO:0007669"/>
    <property type="project" value="InterPro"/>
</dbReference>
<dbReference type="RefSeq" id="WP_071311726.1">
    <property type="nucleotide sequence ID" value="NZ_MLQQ01000001.1"/>
</dbReference>
<dbReference type="InterPro" id="IPR036779">
    <property type="entry name" value="LysM_dom_sf"/>
</dbReference>
<organism evidence="5 6">
    <name type="scientific">Anaerobacillus arseniciselenatis</name>
    <dbReference type="NCBI Taxonomy" id="85682"/>
    <lineage>
        <taxon>Bacteria</taxon>
        <taxon>Bacillati</taxon>
        <taxon>Bacillota</taxon>
        <taxon>Bacilli</taxon>
        <taxon>Bacillales</taxon>
        <taxon>Bacillaceae</taxon>
        <taxon>Anaerobacillus</taxon>
    </lineage>
</organism>
<sequence length="395" mass="45049">MVEIAVVNVGDTIWTIANRYGVSAEDIMNINELTEDLSLVPGQALVIPSNSRQFYQYYERRSNIFRNRIETNAYIRAEEQNAVNLVYKYAPYLTYFSVSSYRALANGEISALDDTAVVNAIKQTTAKPILVITNFTGEEFSPEITRELFTNEVARDNFIENLLAIMIEKNYFGVNIDFEENYPEDRELYNEFLRTITPRLKENGFLVSTAIAPKISPSQPVAWFGGLDHDYAAHGEIVDFVILMAYDIGGWFSGPPQAVSPVPTVREVLNYSTSVIPNDKIILGLPLYGYDWQLPFDPDVDFAETIGPREAVNRARQQGANIEYDFNAEAPFFTYYDEGGNEHIVWFEDARSMKAKLDLVNEYDLRGVSYFVLGRNFPENWALLSKMFSIEKYNN</sequence>
<feature type="domain" description="LysM" evidence="3">
    <location>
        <begin position="3"/>
        <end position="47"/>
    </location>
</feature>
<dbReference type="Pfam" id="PF00704">
    <property type="entry name" value="Glyco_hydro_18"/>
    <property type="match status" value="1"/>
</dbReference>
<dbReference type="Pfam" id="PF01476">
    <property type="entry name" value="LysM"/>
    <property type="match status" value="1"/>
</dbReference>
<dbReference type="GO" id="GO:0008061">
    <property type="term" value="F:chitin binding"/>
    <property type="evidence" value="ECO:0007669"/>
    <property type="project" value="InterPro"/>
</dbReference>
<dbReference type="Proteomes" id="UP000180098">
    <property type="component" value="Unassembled WGS sequence"/>
</dbReference>
<dbReference type="InterPro" id="IPR041704">
    <property type="entry name" value="CFLE_GH18"/>
</dbReference>
<dbReference type="GO" id="GO:0070492">
    <property type="term" value="F:oligosaccharide binding"/>
    <property type="evidence" value="ECO:0007669"/>
    <property type="project" value="TreeGrafter"/>
</dbReference>
<dbReference type="PROSITE" id="PS51782">
    <property type="entry name" value="LYSM"/>
    <property type="match status" value="1"/>
</dbReference>
<dbReference type="SUPFAM" id="SSF51445">
    <property type="entry name" value="(Trans)glycosidases"/>
    <property type="match status" value="1"/>
</dbReference>
<dbReference type="InterPro" id="IPR017853">
    <property type="entry name" value="GH"/>
</dbReference>
<dbReference type="PANTHER" id="PTHR46066:SF2">
    <property type="entry name" value="CHITINASE DOMAIN-CONTAINING PROTEIN 1"/>
    <property type="match status" value="1"/>
</dbReference>
<dbReference type="SUPFAM" id="SSF54106">
    <property type="entry name" value="LysM domain"/>
    <property type="match status" value="1"/>
</dbReference>
<dbReference type="InterPro" id="IPR029070">
    <property type="entry name" value="Chitinase_insertion_sf"/>
</dbReference>
<dbReference type="OrthoDB" id="9775889at2"/>
<evidence type="ECO:0000313" key="6">
    <source>
        <dbReference type="Proteomes" id="UP000180098"/>
    </source>
</evidence>
<dbReference type="GO" id="GO:0016798">
    <property type="term" value="F:hydrolase activity, acting on glycosyl bonds"/>
    <property type="evidence" value="ECO:0007669"/>
    <property type="project" value="UniProtKB-KW"/>
</dbReference>
<protein>
    <submittedName>
        <fullName evidence="5">Uncharacterized protein</fullName>
    </submittedName>
</protein>
<evidence type="ECO:0000313" key="5">
    <source>
        <dbReference type="EMBL" id="OIJ15801.1"/>
    </source>
</evidence>
<keyword evidence="6" id="KW-1185">Reference proteome</keyword>
<dbReference type="EMBL" id="MLQQ01000001">
    <property type="protein sequence ID" value="OIJ15801.1"/>
    <property type="molecule type" value="Genomic_DNA"/>
</dbReference>
<comment type="caution">
    <text evidence="5">The sequence shown here is derived from an EMBL/GenBank/DDBJ whole genome shotgun (WGS) entry which is preliminary data.</text>
</comment>
<evidence type="ECO:0000259" key="3">
    <source>
        <dbReference type="PROSITE" id="PS51782"/>
    </source>
</evidence>
<dbReference type="Gene3D" id="3.20.20.80">
    <property type="entry name" value="Glycosidases"/>
    <property type="match status" value="1"/>
</dbReference>